<dbReference type="OrthoDB" id="9809261at2"/>
<evidence type="ECO:0000259" key="4">
    <source>
        <dbReference type="Pfam" id="PF22244"/>
    </source>
</evidence>
<dbReference type="EMBL" id="ADLK01000057">
    <property type="protein sequence ID" value="KMW10918.1"/>
    <property type="molecule type" value="Genomic_DNA"/>
</dbReference>
<dbReference type="Proteomes" id="UP000037392">
    <property type="component" value="Unassembled WGS sequence"/>
</dbReference>
<dbReference type="GeneID" id="93166738"/>
<gene>
    <name evidence="5" type="ORF">HMPREF9470_05481</name>
</gene>
<name>A0A0J9BCG0_9FIRM</name>
<evidence type="ECO:0000313" key="6">
    <source>
        <dbReference type="Proteomes" id="UP000037392"/>
    </source>
</evidence>
<dbReference type="InterPro" id="IPR054579">
    <property type="entry name" value="GCE-like_dom"/>
</dbReference>
<evidence type="ECO:0000256" key="2">
    <source>
        <dbReference type="ARBA" id="ARBA00022729"/>
    </source>
</evidence>
<dbReference type="GO" id="GO:0052689">
    <property type="term" value="F:carboxylic ester hydrolase activity"/>
    <property type="evidence" value="ECO:0007669"/>
    <property type="project" value="UniProtKB-KW"/>
</dbReference>
<sequence>MIQMPENKRNVPSVLTCMDGTVVRDSRRWFETRRPEILELFRDQEYGRLPDMKDVEIKIRAADSRQGPNVMEGRAVRRTVEVEAIRGENHFSFNFVVFIPVGMRQPVPAFITICNRGIRDSDPARHFLSPFYPAETIISRGYACASFRTQEVAPDYDEGFSTCFHKLFPEYRENRPLDAWGAITVWAWAASRIMDYFETDPLIDEKRVAVVGHSRGGKTALWCTAQDERFAMAVSSCAGNSGDAIARGSKGERIKDIANRFPYWFCANYQKYKDREEELPFDQHMLLALIAPRLVYTTSRTFDSWADPEGQFESCVQADPVYRLLGVPGIAEREMPLPEHPLHEGRIGHHHKTGNHDMDEYDWNCFMDFADRHMR</sequence>
<proteinExistence type="predicted"/>
<organism evidence="5 6">
    <name type="scientific">[Clostridium] citroniae WAL-19142</name>
    <dbReference type="NCBI Taxonomy" id="742734"/>
    <lineage>
        <taxon>Bacteria</taxon>
        <taxon>Bacillati</taxon>
        <taxon>Bacillota</taxon>
        <taxon>Clostridia</taxon>
        <taxon>Lachnospirales</taxon>
        <taxon>Lachnospiraceae</taxon>
        <taxon>Enterocloster</taxon>
    </lineage>
</organism>
<dbReference type="Gene3D" id="3.40.50.1820">
    <property type="entry name" value="alpha/beta hydrolase"/>
    <property type="match status" value="1"/>
</dbReference>
<dbReference type="InterPro" id="IPR029058">
    <property type="entry name" value="AB_hydrolase_fold"/>
</dbReference>
<keyword evidence="2" id="KW-0732">Signal</keyword>
<dbReference type="AlphaFoldDB" id="A0A0J9BCG0"/>
<reference evidence="5 6" key="1">
    <citation type="submission" date="2011-04" db="EMBL/GenBank/DDBJ databases">
        <title>The Genome Sequence of Clostridium citroniae WAL-19142.</title>
        <authorList>
            <consortium name="The Broad Institute Genome Sequencing Platform"/>
            <person name="Earl A."/>
            <person name="Ward D."/>
            <person name="Feldgarden M."/>
            <person name="Gevers D."/>
            <person name="Warren Y.A."/>
            <person name="Tyrrell K.L."/>
            <person name="Citron D.M."/>
            <person name="Goldstein E.J."/>
            <person name="Daigneault M."/>
            <person name="Allen-Vercoe E."/>
            <person name="Young S.K."/>
            <person name="Zeng Q."/>
            <person name="Gargeya S."/>
            <person name="Fitzgerald M."/>
            <person name="Haas B."/>
            <person name="Abouelleil A."/>
            <person name="Alvarado L."/>
            <person name="Arachchi H.M."/>
            <person name="Berlin A."/>
            <person name="Brown A."/>
            <person name="Chapman S.B."/>
            <person name="Chen Z."/>
            <person name="Dunbar C."/>
            <person name="Freedman E."/>
            <person name="Gearin G."/>
            <person name="Gellesch M."/>
            <person name="Goldberg J."/>
            <person name="Griggs A."/>
            <person name="Gujja S."/>
            <person name="Heilman E.R."/>
            <person name="Heiman D."/>
            <person name="Howarth C."/>
            <person name="Larson L."/>
            <person name="Lui A."/>
            <person name="MacDonald P.J."/>
            <person name="Mehta T."/>
            <person name="Montmayeur A."/>
            <person name="Murphy C."/>
            <person name="Neiman D."/>
            <person name="Pearson M."/>
            <person name="Priest M."/>
            <person name="Roberts A."/>
            <person name="Saif S."/>
            <person name="Shea T."/>
            <person name="Shenoy N."/>
            <person name="Sisk P."/>
            <person name="Stolte C."/>
            <person name="Sykes S."/>
            <person name="White J."/>
            <person name="Yandava C."/>
            <person name="Wortman J."/>
            <person name="Nusbaum C."/>
            <person name="Birren B."/>
        </authorList>
    </citation>
    <scope>NUCLEOTIDE SEQUENCE [LARGE SCALE GENOMIC DNA]</scope>
    <source>
        <strain evidence="5 6">WAL-19142</strain>
    </source>
</reference>
<evidence type="ECO:0000256" key="1">
    <source>
        <dbReference type="ARBA" id="ARBA00022487"/>
    </source>
</evidence>
<evidence type="ECO:0000256" key="3">
    <source>
        <dbReference type="ARBA" id="ARBA00022801"/>
    </source>
</evidence>
<keyword evidence="1" id="KW-0719">Serine esterase</keyword>
<feature type="domain" description="4-O-methyl-glucuronoyl methylesterase-like" evidence="4">
    <location>
        <begin position="84"/>
        <end position="326"/>
    </location>
</feature>
<accession>A0A0J9BCG0</accession>
<dbReference type="Pfam" id="PF22244">
    <property type="entry name" value="GCE_fung"/>
    <property type="match status" value="1"/>
</dbReference>
<protein>
    <recommendedName>
        <fullName evidence="4">4-O-methyl-glucuronoyl methylesterase-like domain-containing protein</fullName>
    </recommendedName>
</protein>
<evidence type="ECO:0000313" key="5">
    <source>
        <dbReference type="EMBL" id="KMW10918.1"/>
    </source>
</evidence>
<comment type="caution">
    <text evidence="5">The sequence shown here is derived from an EMBL/GenBank/DDBJ whole genome shotgun (WGS) entry which is preliminary data.</text>
</comment>
<keyword evidence="3" id="KW-0378">Hydrolase</keyword>
<dbReference type="SUPFAM" id="SSF53474">
    <property type="entry name" value="alpha/beta-Hydrolases"/>
    <property type="match status" value="1"/>
</dbReference>
<dbReference type="PATRIC" id="fig|742734.4.peg.5859"/>
<dbReference type="RefSeq" id="WP_007860043.1">
    <property type="nucleotide sequence ID" value="NZ_KQ235888.1"/>
</dbReference>